<organism evidence="2 3">
    <name type="scientific">Fusarium acuminatum</name>
    <dbReference type="NCBI Taxonomy" id="5515"/>
    <lineage>
        <taxon>Eukaryota</taxon>
        <taxon>Fungi</taxon>
        <taxon>Dikarya</taxon>
        <taxon>Ascomycota</taxon>
        <taxon>Pezizomycotina</taxon>
        <taxon>Sordariomycetes</taxon>
        <taxon>Hypocreomycetidae</taxon>
        <taxon>Hypocreales</taxon>
        <taxon>Nectriaceae</taxon>
        <taxon>Fusarium</taxon>
        <taxon>Fusarium tricinctum species complex</taxon>
    </lineage>
</organism>
<feature type="compositionally biased region" description="Polar residues" evidence="1">
    <location>
        <begin position="123"/>
        <end position="134"/>
    </location>
</feature>
<dbReference type="EMBL" id="CP151260">
    <property type="protein sequence ID" value="WZH41909.1"/>
    <property type="molecule type" value="Genomic_DNA"/>
</dbReference>
<reference evidence="2 3" key="1">
    <citation type="submission" date="2024-04" db="EMBL/GenBank/DDBJ databases">
        <title>Complete genome sequence of Fusarium acuminatum.</title>
        <authorList>
            <person name="Lan B."/>
        </authorList>
    </citation>
    <scope>NUCLEOTIDE SEQUENCE [LARGE SCALE GENOMIC DNA]</scope>
    <source>
        <strain evidence="2">1A</strain>
    </source>
</reference>
<name>A0ABZ2WQ17_9HYPO</name>
<gene>
    <name evidence="2" type="ORF">QYS62_002870</name>
</gene>
<evidence type="ECO:0000313" key="2">
    <source>
        <dbReference type="EMBL" id="WZH41909.1"/>
    </source>
</evidence>
<dbReference type="Proteomes" id="UP001489902">
    <property type="component" value="Chromosome 1"/>
</dbReference>
<feature type="compositionally biased region" description="Basic and acidic residues" evidence="1">
    <location>
        <begin position="173"/>
        <end position="186"/>
    </location>
</feature>
<feature type="compositionally biased region" description="Polar residues" evidence="1">
    <location>
        <begin position="162"/>
        <end position="172"/>
    </location>
</feature>
<proteinExistence type="predicted"/>
<sequence>MANDGASSDQEAERQLNPIACSHCRQRKRKYLRGLPIGFINRLEARLAETEEALFRLVQSIDGSTNSHISLKPSSQRKDDRIQEWDNLPLKSMDDIRTWFQSRTDQPITPALQSGSMDLDHSGSPTLETPSDLTNAEFPDDAQSNLEDGVVLSDPVDDVSRSEIQSPRQSGSKAKEMEQRHPNMYF</sequence>
<evidence type="ECO:0000313" key="3">
    <source>
        <dbReference type="Proteomes" id="UP001489902"/>
    </source>
</evidence>
<feature type="compositionally biased region" description="Polar residues" evidence="1">
    <location>
        <begin position="107"/>
        <end position="116"/>
    </location>
</feature>
<evidence type="ECO:0000256" key="1">
    <source>
        <dbReference type="SAM" id="MobiDB-lite"/>
    </source>
</evidence>
<keyword evidence="3" id="KW-1185">Reference proteome</keyword>
<protein>
    <submittedName>
        <fullName evidence="2">Positive regulator of purine utilization</fullName>
    </submittedName>
</protein>
<accession>A0ABZ2WQ17</accession>
<feature type="region of interest" description="Disordered" evidence="1">
    <location>
        <begin position="107"/>
        <end position="186"/>
    </location>
</feature>